<reference evidence="1" key="1">
    <citation type="journal article" date="2021" name="Proc. Natl. Acad. Sci. U.S.A.">
        <title>A Catalog of Tens of Thousands of Viruses from Human Metagenomes Reveals Hidden Associations with Chronic Diseases.</title>
        <authorList>
            <person name="Tisza M.J."/>
            <person name="Buck C.B."/>
        </authorList>
    </citation>
    <scope>NUCLEOTIDE SEQUENCE</scope>
    <source>
        <strain evidence="1">CtnWS46</strain>
    </source>
</reference>
<accession>A0A8S5T158</accession>
<evidence type="ECO:0000313" key="1">
    <source>
        <dbReference type="EMBL" id="DAF56522.1"/>
    </source>
</evidence>
<name>A0A8S5T158_9CAUD</name>
<sequence>MSNYTNLNRLCSELNRTLGITSDTERENLIQSYYNQGLISYRQYYLLLVSVRKHEYINFVTMYSENW</sequence>
<proteinExistence type="predicted"/>
<protein>
    <submittedName>
        <fullName evidence="1">DNA TOPOISOMERASE I</fullName>
    </submittedName>
</protein>
<organism evidence="1">
    <name type="scientific">Podoviridae sp. ctnWS46</name>
    <dbReference type="NCBI Taxonomy" id="2827747"/>
    <lineage>
        <taxon>Viruses</taxon>
        <taxon>Duplodnaviria</taxon>
        <taxon>Heunggongvirae</taxon>
        <taxon>Uroviricota</taxon>
        <taxon>Caudoviricetes</taxon>
    </lineage>
</organism>
<dbReference type="EMBL" id="BK032718">
    <property type="protein sequence ID" value="DAF56522.1"/>
    <property type="molecule type" value="Genomic_DNA"/>
</dbReference>